<dbReference type="EMBL" id="FOSK01000002">
    <property type="protein sequence ID" value="SFK09170.1"/>
    <property type="molecule type" value="Genomic_DNA"/>
</dbReference>
<evidence type="ECO:0000259" key="1">
    <source>
        <dbReference type="Pfam" id="PF14534"/>
    </source>
</evidence>
<dbReference type="Proteomes" id="UP000199598">
    <property type="component" value="Unassembled WGS sequence"/>
</dbReference>
<protein>
    <submittedName>
        <fullName evidence="2">SnoaL-like domain-containing protein</fullName>
    </submittedName>
</protein>
<evidence type="ECO:0000313" key="3">
    <source>
        <dbReference type="Proteomes" id="UP000199598"/>
    </source>
</evidence>
<dbReference type="InterPro" id="IPR027843">
    <property type="entry name" value="DUF4440"/>
</dbReference>
<comment type="caution">
    <text evidence="2">The sequence shown here is derived from an EMBL/GenBank/DDBJ whole genome shotgun (WGS) entry which is preliminary data.</text>
</comment>
<dbReference type="Pfam" id="PF14534">
    <property type="entry name" value="DUF4440"/>
    <property type="match status" value="1"/>
</dbReference>
<organism evidence="2 3">
    <name type="scientific">Pseudovibrio ascidiaceicola</name>
    <dbReference type="NCBI Taxonomy" id="285279"/>
    <lineage>
        <taxon>Bacteria</taxon>
        <taxon>Pseudomonadati</taxon>
        <taxon>Pseudomonadota</taxon>
        <taxon>Alphaproteobacteria</taxon>
        <taxon>Hyphomicrobiales</taxon>
        <taxon>Stappiaceae</taxon>
        <taxon>Pseudovibrio</taxon>
    </lineage>
</organism>
<reference evidence="2 3" key="1">
    <citation type="submission" date="2016-10" db="EMBL/GenBank/DDBJ databases">
        <authorList>
            <person name="Varghese N."/>
            <person name="Submissions S."/>
        </authorList>
    </citation>
    <scope>NUCLEOTIDE SEQUENCE [LARGE SCALE GENOMIC DNA]</scope>
    <source>
        <strain evidence="2 3">DSM 16392</strain>
    </source>
</reference>
<name>A0A1I3WP74_9HYPH</name>
<accession>A0A1I3WP74</accession>
<feature type="domain" description="DUF4440" evidence="1">
    <location>
        <begin position="12"/>
        <end position="122"/>
    </location>
</feature>
<keyword evidence="3" id="KW-1185">Reference proteome</keyword>
<gene>
    <name evidence="2" type="ORF">SAMN04488518_10291</name>
</gene>
<dbReference type="RefSeq" id="WP_057464953.1">
    <property type="nucleotide sequence ID" value="NZ_FOSK01000002.1"/>
</dbReference>
<evidence type="ECO:0000313" key="2">
    <source>
        <dbReference type="EMBL" id="SFK09170.1"/>
    </source>
</evidence>
<dbReference type="Gene3D" id="3.10.450.50">
    <property type="match status" value="1"/>
</dbReference>
<dbReference type="InterPro" id="IPR032710">
    <property type="entry name" value="NTF2-like_dom_sf"/>
</dbReference>
<sequence length="130" mass="14763">MSVQDETELMLSELFDSYADAYEDYDAGLIADCFAFPCVIWQLEEGHVFNDKAELCENIEALLEVHREHYVTSSIYEVVSSHISGSTASVSLDWQQEDDEGEAVFDFTCHYLLINIEGRWKIASIVNEPA</sequence>
<dbReference type="SUPFAM" id="SSF54427">
    <property type="entry name" value="NTF2-like"/>
    <property type="match status" value="1"/>
</dbReference>
<proteinExistence type="predicted"/>